<accession>A0A0S4LEG7</accession>
<sequence>MRRVLCPLALTFFALTLGVTPFALAAPEQQNKMKACNEQANVKGFGEGKGDERKAFMKECLSAKSGKGGGGKETQQNKMKTCNKEAGDKQLKGDERKKFMSDCLSA</sequence>
<keyword evidence="2" id="KW-0732">Signal</keyword>
<organism evidence="3 4">
    <name type="scientific">Candidatus Nitrospira nitrosa</name>
    <dbReference type="NCBI Taxonomy" id="1742972"/>
    <lineage>
        <taxon>Bacteria</taxon>
        <taxon>Pseudomonadati</taxon>
        <taxon>Nitrospirota</taxon>
        <taxon>Nitrospiria</taxon>
        <taxon>Nitrospirales</taxon>
        <taxon>Nitrospiraceae</taxon>
        <taxon>Nitrospira</taxon>
    </lineage>
</organism>
<dbReference type="Proteomes" id="UP000199032">
    <property type="component" value="Unassembled WGS sequence"/>
</dbReference>
<protein>
    <submittedName>
        <fullName evidence="3">Phosphate starvation-inducible protein PsiF</fullName>
    </submittedName>
</protein>
<name>A0A0S4LEG7_9BACT</name>
<proteinExistence type="predicted"/>
<dbReference type="Pfam" id="PF07769">
    <property type="entry name" value="PsiF_repeat"/>
    <property type="match status" value="2"/>
</dbReference>
<feature type="signal peptide" evidence="2">
    <location>
        <begin position="1"/>
        <end position="25"/>
    </location>
</feature>
<evidence type="ECO:0000256" key="2">
    <source>
        <dbReference type="SAM" id="SignalP"/>
    </source>
</evidence>
<feature type="compositionally biased region" description="Basic and acidic residues" evidence="1">
    <location>
        <begin position="82"/>
        <end position="100"/>
    </location>
</feature>
<gene>
    <name evidence="3" type="primary">psiF</name>
    <name evidence="3" type="ORF">COMA1_20101</name>
</gene>
<dbReference type="InterPro" id="IPR011690">
    <property type="entry name" value="P_starv_induced_PsiF"/>
</dbReference>
<evidence type="ECO:0000313" key="3">
    <source>
        <dbReference type="EMBL" id="CUS35056.1"/>
    </source>
</evidence>
<keyword evidence="4" id="KW-1185">Reference proteome</keyword>
<evidence type="ECO:0000256" key="1">
    <source>
        <dbReference type="SAM" id="MobiDB-lite"/>
    </source>
</evidence>
<reference evidence="3 4" key="1">
    <citation type="submission" date="2015-10" db="EMBL/GenBank/DDBJ databases">
        <authorList>
            <person name="Gilbert D.G."/>
        </authorList>
    </citation>
    <scope>NUCLEOTIDE SEQUENCE [LARGE SCALE GENOMIC DNA]</scope>
    <source>
        <strain evidence="3">COMA1</strain>
    </source>
</reference>
<feature type="region of interest" description="Disordered" evidence="1">
    <location>
        <begin position="62"/>
        <end position="106"/>
    </location>
</feature>
<feature type="chain" id="PRO_5006623966" evidence="2">
    <location>
        <begin position="26"/>
        <end position="106"/>
    </location>
</feature>
<dbReference type="EMBL" id="CZQA01000008">
    <property type="protein sequence ID" value="CUS35056.1"/>
    <property type="molecule type" value="Genomic_DNA"/>
</dbReference>
<dbReference type="RefSeq" id="WP_090747297.1">
    <property type="nucleotide sequence ID" value="NZ_CZQA01000008.1"/>
</dbReference>
<evidence type="ECO:0000313" key="4">
    <source>
        <dbReference type="Proteomes" id="UP000199032"/>
    </source>
</evidence>
<dbReference type="AlphaFoldDB" id="A0A0S4LEG7"/>
<dbReference type="STRING" id="1742972.COMA1_20101"/>
<dbReference type="OrthoDB" id="8001925at2"/>